<accession>A0A7R8WHY9</accession>
<proteinExistence type="predicted"/>
<sequence length="191" mass="21553">MSNRSLPSSFSGRDTSSLETWMIELTDTFCTIKIQKRQCTCLPSSQNEIKKNLPEFRGNPGIRRPQFTPRRSVCVPSSQDVLKRLEFQGTPGIRRPQTKPRILVSAPRPSCLPKLPSELYTILESPAEPSLEEDGIQGQIQYPSFGHSLFPSNDLSLRPPPQVPDMSRYTARLAGQEWCDTMRSTSTRAKE</sequence>
<dbReference type="AlphaFoldDB" id="A0A7R8WHY9"/>
<name>A0A7R8WHY9_9CRUS</name>
<dbReference type="EMBL" id="OB664154">
    <property type="protein sequence ID" value="CAD7232046.1"/>
    <property type="molecule type" value="Genomic_DNA"/>
</dbReference>
<protein>
    <submittedName>
        <fullName evidence="1">Uncharacterized protein</fullName>
    </submittedName>
</protein>
<gene>
    <name evidence="1" type="ORF">CTOB1V02_LOCUS9887</name>
</gene>
<reference evidence="1" key="1">
    <citation type="submission" date="2020-11" db="EMBL/GenBank/DDBJ databases">
        <authorList>
            <person name="Tran Van P."/>
        </authorList>
    </citation>
    <scope>NUCLEOTIDE SEQUENCE</scope>
</reference>
<evidence type="ECO:0000313" key="1">
    <source>
        <dbReference type="EMBL" id="CAD7232046.1"/>
    </source>
</evidence>
<organism evidence="1">
    <name type="scientific">Cyprideis torosa</name>
    <dbReference type="NCBI Taxonomy" id="163714"/>
    <lineage>
        <taxon>Eukaryota</taxon>
        <taxon>Metazoa</taxon>
        <taxon>Ecdysozoa</taxon>
        <taxon>Arthropoda</taxon>
        <taxon>Crustacea</taxon>
        <taxon>Oligostraca</taxon>
        <taxon>Ostracoda</taxon>
        <taxon>Podocopa</taxon>
        <taxon>Podocopida</taxon>
        <taxon>Cytherocopina</taxon>
        <taxon>Cytheroidea</taxon>
        <taxon>Cytherideidae</taxon>
        <taxon>Cyprideis</taxon>
    </lineage>
</organism>